<comment type="caution">
    <text evidence="4">The sequence shown here is derived from an EMBL/GenBank/DDBJ whole genome shotgun (WGS) entry which is preliminary data.</text>
</comment>
<dbReference type="EMBL" id="BAJS01000002">
    <property type="protein sequence ID" value="GAK35445.1"/>
    <property type="molecule type" value="Genomic_DNA"/>
</dbReference>
<dbReference type="SUPFAM" id="SSF54211">
    <property type="entry name" value="Ribosomal protein S5 domain 2-like"/>
    <property type="match status" value="1"/>
</dbReference>
<dbReference type="Proteomes" id="UP000027601">
    <property type="component" value="Unassembled WGS sequence"/>
</dbReference>
<keyword evidence="5" id="KW-1185">Reference proteome</keyword>
<keyword evidence="2 4" id="KW-0808">Transferase</keyword>
<dbReference type="PANTHER" id="PTHR43527">
    <property type="entry name" value="4-DIPHOSPHOCYTIDYL-2-C-METHYL-D-ERYTHRITOL KINASE, CHLOROPLASTIC"/>
    <property type="match status" value="1"/>
</dbReference>
<dbReference type="InterPro" id="IPR020568">
    <property type="entry name" value="Ribosomal_Su5_D2-typ_SF"/>
</dbReference>
<dbReference type="InterPro" id="IPR014721">
    <property type="entry name" value="Ribsml_uS5_D2-typ_fold_subgr"/>
</dbReference>
<dbReference type="AlphaFoldDB" id="A0A069CZ94"/>
<protein>
    <submittedName>
        <fullName evidence="4">4-diphosphocytidyl-2-C-methyl-D-erythritol kinase</fullName>
    </submittedName>
</protein>
<reference evidence="4 5" key="1">
    <citation type="journal article" date="2015" name="Microbes Environ.">
        <title>Distribution and evolution of nitrogen fixation genes in the phylum bacteroidetes.</title>
        <authorList>
            <person name="Inoue J."/>
            <person name="Oshima K."/>
            <person name="Suda W."/>
            <person name="Sakamoto M."/>
            <person name="Iino T."/>
            <person name="Noda S."/>
            <person name="Hongoh Y."/>
            <person name="Hattori M."/>
            <person name="Ohkuma M."/>
        </authorList>
    </citation>
    <scope>NUCLEOTIDE SEQUENCE [LARGE SCALE GENOMIC DNA]</scope>
    <source>
        <strain evidence="4 5">JCM 15093</strain>
    </source>
</reference>
<name>A0A069CZ94_9BACE</name>
<proteinExistence type="predicted"/>
<evidence type="ECO:0000256" key="3">
    <source>
        <dbReference type="ARBA" id="ARBA00022840"/>
    </source>
</evidence>
<dbReference type="PANTHER" id="PTHR43527:SF2">
    <property type="entry name" value="4-DIPHOSPHOCYTIDYL-2-C-METHYL-D-ERYTHRITOL KINASE, CHLOROPLASTIC"/>
    <property type="match status" value="1"/>
</dbReference>
<dbReference type="eggNOG" id="COG1947">
    <property type="taxonomic scope" value="Bacteria"/>
</dbReference>
<dbReference type="GO" id="GO:0005524">
    <property type="term" value="F:ATP binding"/>
    <property type="evidence" value="ECO:0007669"/>
    <property type="project" value="UniProtKB-KW"/>
</dbReference>
<evidence type="ECO:0000256" key="1">
    <source>
        <dbReference type="ARBA" id="ARBA00022741"/>
    </source>
</evidence>
<sequence length="98" mass="10954">MITFPNSKINIGLNIVEKRVDGYHNLETVFYPIPLQDALEIVPAPAQEKSFRFTASGIDIEGDPETNLVVKAYKLLSTAYQLPPIDIYLHKNIPTAPD</sequence>
<gene>
    <name evidence="4" type="ORF">JCM15093_538</name>
</gene>
<organism evidence="4 5">
    <name type="scientific">Bacteroides graminisolvens DSM 19988 = JCM 15093</name>
    <dbReference type="NCBI Taxonomy" id="1121097"/>
    <lineage>
        <taxon>Bacteria</taxon>
        <taxon>Pseudomonadati</taxon>
        <taxon>Bacteroidota</taxon>
        <taxon>Bacteroidia</taxon>
        <taxon>Bacteroidales</taxon>
        <taxon>Bacteroidaceae</taxon>
        <taxon>Bacteroides</taxon>
    </lineage>
</organism>
<keyword evidence="3" id="KW-0067">ATP-binding</keyword>
<accession>A0A069CZ94</accession>
<evidence type="ECO:0000313" key="4">
    <source>
        <dbReference type="EMBL" id="GAK35445.1"/>
    </source>
</evidence>
<dbReference type="GO" id="GO:0050515">
    <property type="term" value="F:4-(cytidine 5'-diphospho)-2-C-methyl-D-erythritol kinase activity"/>
    <property type="evidence" value="ECO:0007669"/>
    <property type="project" value="TreeGrafter"/>
</dbReference>
<keyword evidence="1" id="KW-0547">Nucleotide-binding</keyword>
<evidence type="ECO:0000313" key="5">
    <source>
        <dbReference type="Proteomes" id="UP000027601"/>
    </source>
</evidence>
<dbReference type="Gene3D" id="3.30.230.10">
    <property type="match status" value="1"/>
</dbReference>
<keyword evidence="2 4" id="KW-0418">Kinase</keyword>
<evidence type="ECO:0000256" key="2">
    <source>
        <dbReference type="ARBA" id="ARBA00022777"/>
    </source>
</evidence>